<evidence type="ECO:0008006" key="4">
    <source>
        <dbReference type="Google" id="ProtNLM"/>
    </source>
</evidence>
<feature type="signal peptide" evidence="1">
    <location>
        <begin position="1"/>
        <end position="35"/>
    </location>
</feature>
<protein>
    <recommendedName>
        <fullName evidence="4">Prenyltransferase and squalene oxidase repeat protein</fullName>
    </recommendedName>
</protein>
<dbReference type="SUPFAM" id="SSF48239">
    <property type="entry name" value="Terpenoid cyclases/Protein prenyltransferases"/>
    <property type="match status" value="1"/>
</dbReference>
<sequence precursor="true">MNCFRLDCFPVLIPRKSLPRMACLVVLLGMAVAWAGPTPACAYSPESPEVKAMIAKAVGFLSNYSTPANSLDANGERALIAIALHKADVPDSHPRIKDGIERAVATATKISQKGDRGELDIGSIYAPCLMAILLAEIDPVRYRPQLQIYQNFIHARQKAEGGWTYGRQGSDRGDTSQTQYSVLAMWTLENAGLRSPTERIEGVANWLLRVQSKNGAFQYQPYIPETWMGNDNDATSLTLCGAGMGSIYICCDMLGIASEKLDTGLKLPPALTFVKEEEALQKRTPTGRVPLNVVRNSQAAGARYVAGNWKADSEEWSMYCLYAYERYFSFRELAEGDGNLEPVWYNKGVEHLKKKQTEDGSWTVGSSPHGAQTAFGILFLTRSTKKAIGKAILNEGVMRGGLGLSGDTSQVRMRNGRVVAVPVAKSFDDLMTLLDDPASGELDILASFPDQIEISQDPAQYARNAARLRGFAAHESFEVRLVAMRALAKTGDLDNVPALLYALSDPDWRVVKEARDGLRFMSRNIDGYGLTSKSSAVERKQIENKWRDWYRSIRPDADI</sequence>
<organism evidence="2 3">
    <name type="scientific">Lignipirellula cremea</name>
    <dbReference type="NCBI Taxonomy" id="2528010"/>
    <lineage>
        <taxon>Bacteria</taxon>
        <taxon>Pseudomonadati</taxon>
        <taxon>Planctomycetota</taxon>
        <taxon>Planctomycetia</taxon>
        <taxon>Pirellulales</taxon>
        <taxon>Pirellulaceae</taxon>
        <taxon>Lignipirellula</taxon>
    </lineage>
</organism>
<dbReference type="KEGG" id="lcre:Pla8534_08690"/>
<dbReference type="InterPro" id="IPR008930">
    <property type="entry name" value="Terpenoid_cyclase/PrenylTrfase"/>
</dbReference>
<evidence type="ECO:0000313" key="3">
    <source>
        <dbReference type="Proteomes" id="UP000317648"/>
    </source>
</evidence>
<dbReference type="Gene3D" id="1.25.10.10">
    <property type="entry name" value="Leucine-rich Repeat Variant"/>
    <property type="match status" value="1"/>
</dbReference>
<proteinExistence type="predicted"/>
<name>A0A518DMM6_9BACT</name>
<dbReference type="InterPro" id="IPR011989">
    <property type="entry name" value="ARM-like"/>
</dbReference>
<accession>A0A518DMM6</accession>
<gene>
    <name evidence="2" type="ORF">Pla8534_08690</name>
</gene>
<keyword evidence="3" id="KW-1185">Reference proteome</keyword>
<keyword evidence="1" id="KW-0732">Signal</keyword>
<evidence type="ECO:0000313" key="2">
    <source>
        <dbReference type="EMBL" id="QDU93090.1"/>
    </source>
</evidence>
<evidence type="ECO:0000256" key="1">
    <source>
        <dbReference type="SAM" id="SignalP"/>
    </source>
</evidence>
<dbReference type="EMBL" id="CP036433">
    <property type="protein sequence ID" value="QDU93090.1"/>
    <property type="molecule type" value="Genomic_DNA"/>
</dbReference>
<feature type="chain" id="PRO_5022104834" description="Prenyltransferase and squalene oxidase repeat protein" evidence="1">
    <location>
        <begin position="36"/>
        <end position="559"/>
    </location>
</feature>
<dbReference type="CDD" id="cd00688">
    <property type="entry name" value="ISOPREN_C2_like"/>
    <property type="match status" value="1"/>
</dbReference>
<dbReference type="Gene3D" id="1.50.10.20">
    <property type="match status" value="1"/>
</dbReference>
<dbReference type="AlphaFoldDB" id="A0A518DMM6"/>
<reference evidence="2 3" key="1">
    <citation type="submission" date="2019-02" db="EMBL/GenBank/DDBJ databases">
        <title>Deep-cultivation of Planctomycetes and their phenomic and genomic characterization uncovers novel biology.</title>
        <authorList>
            <person name="Wiegand S."/>
            <person name="Jogler M."/>
            <person name="Boedeker C."/>
            <person name="Pinto D."/>
            <person name="Vollmers J."/>
            <person name="Rivas-Marin E."/>
            <person name="Kohn T."/>
            <person name="Peeters S.H."/>
            <person name="Heuer A."/>
            <person name="Rast P."/>
            <person name="Oberbeckmann S."/>
            <person name="Bunk B."/>
            <person name="Jeske O."/>
            <person name="Meyerdierks A."/>
            <person name="Storesund J.E."/>
            <person name="Kallscheuer N."/>
            <person name="Luecker S."/>
            <person name="Lage O.M."/>
            <person name="Pohl T."/>
            <person name="Merkel B.J."/>
            <person name="Hornburger P."/>
            <person name="Mueller R.-W."/>
            <person name="Bruemmer F."/>
            <person name="Labrenz M."/>
            <person name="Spormann A.M."/>
            <person name="Op den Camp H."/>
            <person name="Overmann J."/>
            <person name="Amann R."/>
            <person name="Jetten M.S.M."/>
            <person name="Mascher T."/>
            <person name="Medema M.H."/>
            <person name="Devos D.P."/>
            <person name="Kaster A.-K."/>
            <person name="Ovreas L."/>
            <person name="Rohde M."/>
            <person name="Galperin M.Y."/>
            <person name="Jogler C."/>
        </authorList>
    </citation>
    <scope>NUCLEOTIDE SEQUENCE [LARGE SCALE GENOMIC DNA]</scope>
    <source>
        <strain evidence="2 3">Pla85_3_4</strain>
    </source>
</reference>
<dbReference type="SUPFAM" id="SSF48371">
    <property type="entry name" value="ARM repeat"/>
    <property type="match status" value="1"/>
</dbReference>
<dbReference type="Proteomes" id="UP000317648">
    <property type="component" value="Chromosome"/>
</dbReference>
<dbReference type="InterPro" id="IPR016024">
    <property type="entry name" value="ARM-type_fold"/>
</dbReference>